<proteinExistence type="inferred from homology"/>
<dbReference type="InterPro" id="IPR036942">
    <property type="entry name" value="Beta-barrel_TonB_sf"/>
</dbReference>
<protein>
    <submittedName>
        <fullName evidence="15">Fe(3+) dicitrate transport protein</fullName>
    </submittedName>
</protein>
<dbReference type="InterPro" id="IPR010105">
    <property type="entry name" value="TonB_sidphr_rcpt"/>
</dbReference>
<reference evidence="15 16" key="1">
    <citation type="submission" date="2024-06" db="EMBL/GenBank/DDBJ databases">
        <title>Sorghum-associated microbial communities from plants grown in Nebraska, USA.</title>
        <authorList>
            <person name="Schachtman D."/>
        </authorList>
    </citation>
    <scope>NUCLEOTIDE SEQUENCE [LARGE SCALE GENOMIC DNA]</scope>
    <source>
        <strain evidence="15 16">1073</strain>
    </source>
</reference>
<dbReference type="InterPro" id="IPR037066">
    <property type="entry name" value="Plug_dom_sf"/>
</dbReference>
<dbReference type="InterPro" id="IPR000531">
    <property type="entry name" value="Beta-barrel_TonB"/>
</dbReference>
<keyword evidence="16" id="KW-1185">Reference proteome</keyword>
<evidence type="ECO:0000256" key="2">
    <source>
        <dbReference type="ARBA" id="ARBA00009810"/>
    </source>
</evidence>
<evidence type="ECO:0000259" key="13">
    <source>
        <dbReference type="Pfam" id="PF00593"/>
    </source>
</evidence>
<sequence>MRSIRCAVLLALASSAYAGVTLAQQGAAPAATDDPKKPANLEGVTVVGDWLSEANQNVVANHPGARTVIRREDMREAGAVNLRDALRKVPGVQVQESNGTGGSDVSLNVGVRGLTSRLSPRSTLLLDGVPIAVAPYGQPQVSMAPVALGNLQAIDVVRGGGSVRYGPQNVGGIINFVTRDIPQTFGGDAGVQLQGGEYGGIRTQSNLFLGGTTASGLGLALLYSGSHGPGYREKQDNESIDDVMLKARYAFSSSDEISGSLHYYDGQAGMPGGLTQADYDADPFQSRRPFDDFHGRRQDAVLRYSHTDDRRSFEVQTYYTQSFRGSHIETITQNANGSYTHQLNAYPRNYHTFAIEPRYSQLFDWGQWTHEISVGYRYLTEWMNERTLRNTKFVSPLSYTPFDSSAYEAPYVLAGNNTGSNEANAVYVDDTINVGNWTITPGLRYERINSWWQAHPSDTVIVKGPTFRREHYSQPLPSLNVIYHLTDAWKLYANAETSFGALQYFQISQKDSNNQFAPGLEPEKARTYEIGTRYDSGAWGGELTLFRINFDHELQYVGRLPGVPDSVEGWTSLGATTHKGIESGGHLDLGAYNERLQGFTLWGTATYTHAIYKYGSFAGRDLPFYSRRTANLGMRYQRAAWTFNLDAFSQSRQHSPGSPSFDPAHPAVYQTVGTPNGDLGDIPGWTTWNVRGEYAFGPTLSNLKLGVGVKNVFDRRYFTRSTDNNDGLYVGQPRTYYVQASFDL</sequence>
<dbReference type="Gene3D" id="2.170.130.10">
    <property type="entry name" value="TonB-dependent receptor, plug domain"/>
    <property type="match status" value="1"/>
</dbReference>
<keyword evidence="9 10" id="KW-0998">Cell outer membrane</keyword>
<dbReference type="InterPro" id="IPR039426">
    <property type="entry name" value="TonB-dep_rcpt-like"/>
</dbReference>
<keyword evidence="12" id="KW-0732">Signal</keyword>
<keyword evidence="5 10" id="KW-0812">Transmembrane</keyword>
<evidence type="ECO:0000313" key="16">
    <source>
        <dbReference type="Proteomes" id="UP001549184"/>
    </source>
</evidence>
<dbReference type="SUPFAM" id="SSF56935">
    <property type="entry name" value="Porins"/>
    <property type="match status" value="1"/>
</dbReference>
<evidence type="ECO:0000256" key="1">
    <source>
        <dbReference type="ARBA" id="ARBA00004571"/>
    </source>
</evidence>
<dbReference type="Pfam" id="PF07715">
    <property type="entry name" value="Plug"/>
    <property type="match status" value="1"/>
</dbReference>
<evidence type="ECO:0000256" key="10">
    <source>
        <dbReference type="PROSITE-ProRule" id="PRU01360"/>
    </source>
</evidence>
<evidence type="ECO:0000256" key="9">
    <source>
        <dbReference type="ARBA" id="ARBA00023237"/>
    </source>
</evidence>
<feature type="signal peptide" evidence="12">
    <location>
        <begin position="1"/>
        <end position="18"/>
    </location>
</feature>
<keyword evidence="4 10" id="KW-1134">Transmembrane beta strand</keyword>
<dbReference type="PROSITE" id="PS52016">
    <property type="entry name" value="TONB_DEPENDENT_REC_3"/>
    <property type="match status" value="1"/>
</dbReference>
<name>A0ABV2JZ78_9GAMM</name>
<dbReference type="CDD" id="cd01347">
    <property type="entry name" value="ligand_gated_channel"/>
    <property type="match status" value="1"/>
</dbReference>
<feature type="chain" id="PRO_5046751085" evidence="12">
    <location>
        <begin position="19"/>
        <end position="744"/>
    </location>
</feature>
<dbReference type="PANTHER" id="PTHR30442">
    <property type="entry name" value="IRON III DICITRATE TRANSPORT PROTEIN FECA"/>
    <property type="match status" value="1"/>
</dbReference>
<dbReference type="Pfam" id="PF00593">
    <property type="entry name" value="TonB_dep_Rec_b-barrel"/>
    <property type="match status" value="1"/>
</dbReference>
<gene>
    <name evidence="15" type="ORF">ABIC75_002915</name>
</gene>
<dbReference type="Gene3D" id="2.40.170.20">
    <property type="entry name" value="TonB-dependent receptor, beta-barrel domain"/>
    <property type="match status" value="1"/>
</dbReference>
<evidence type="ECO:0000256" key="8">
    <source>
        <dbReference type="ARBA" id="ARBA00023170"/>
    </source>
</evidence>
<keyword evidence="7 10" id="KW-0472">Membrane</keyword>
<evidence type="ECO:0000256" key="5">
    <source>
        <dbReference type="ARBA" id="ARBA00022692"/>
    </source>
</evidence>
<dbReference type="Proteomes" id="UP001549184">
    <property type="component" value="Unassembled WGS sequence"/>
</dbReference>
<evidence type="ECO:0000256" key="12">
    <source>
        <dbReference type="SAM" id="SignalP"/>
    </source>
</evidence>
<comment type="similarity">
    <text evidence="2 10 11">Belongs to the TonB-dependent receptor family.</text>
</comment>
<dbReference type="EMBL" id="JBEPMU010000004">
    <property type="protein sequence ID" value="MET3653179.1"/>
    <property type="molecule type" value="Genomic_DNA"/>
</dbReference>
<dbReference type="NCBIfam" id="TIGR01783">
    <property type="entry name" value="TonB-siderophor"/>
    <property type="match status" value="1"/>
</dbReference>
<dbReference type="PANTHER" id="PTHR30442:SF0">
    <property type="entry name" value="FE(3+) DICITRATE TRANSPORT PROTEIN FECA"/>
    <property type="match status" value="1"/>
</dbReference>
<comment type="caution">
    <text evidence="15">The sequence shown here is derived from an EMBL/GenBank/DDBJ whole genome shotgun (WGS) entry which is preliminary data.</text>
</comment>
<evidence type="ECO:0000256" key="11">
    <source>
        <dbReference type="RuleBase" id="RU003357"/>
    </source>
</evidence>
<feature type="domain" description="TonB-dependent receptor-like beta-barrel" evidence="13">
    <location>
        <begin position="261"/>
        <end position="712"/>
    </location>
</feature>
<evidence type="ECO:0000256" key="3">
    <source>
        <dbReference type="ARBA" id="ARBA00022448"/>
    </source>
</evidence>
<organism evidence="15 16">
    <name type="scientific">Dyella japonica</name>
    <dbReference type="NCBI Taxonomy" id="231455"/>
    <lineage>
        <taxon>Bacteria</taxon>
        <taxon>Pseudomonadati</taxon>
        <taxon>Pseudomonadota</taxon>
        <taxon>Gammaproteobacteria</taxon>
        <taxon>Lysobacterales</taxon>
        <taxon>Rhodanobacteraceae</taxon>
        <taxon>Dyella</taxon>
    </lineage>
</organism>
<evidence type="ECO:0000256" key="7">
    <source>
        <dbReference type="ARBA" id="ARBA00023136"/>
    </source>
</evidence>
<evidence type="ECO:0000256" key="6">
    <source>
        <dbReference type="ARBA" id="ARBA00023077"/>
    </source>
</evidence>
<keyword evidence="6 11" id="KW-0798">TonB box</keyword>
<evidence type="ECO:0000256" key="4">
    <source>
        <dbReference type="ARBA" id="ARBA00022452"/>
    </source>
</evidence>
<dbReference type="InterPro" id="IPR012910">
    <property type="entry name" value="Plug_dom"/>
</dbReference>
<keyword evidence="3 10" id="KW-0813">Transport</keyword>
<evidence type="ECO:0000313" key="15">
    <source>
        <dbReference type="EMBL" id="MET3653179.1"/>
    </source>
</evidence>
<accession>A0ABV2JZ78</accession>
<comment type="subcellular location">
    <subcellularLocation>
        <location evidence="1 10">Cell outer membrane</location>
        <topology evidence="1 10">Multi-pass membrane protein</topology>
    </subcellularLocation>
</comment>
<feature type="domain" description="TonB-dependent receptor plug" evidence="14">
    <location>
        <begin position="61"/>
        <end position="173"/>
    </location>
</feature>
<evidence type="ECO:0000259" key="14">
    <source>
        <dbReference type="Pfam" id="PF07715"/>
    </source>
</evidence>
<keyword evidence="8" id="KW-0675">Receptor</keyword>
<dbReference type="RefSeq" id="WP_354014572.1">
    <property type="nucleotide sequence ID" value="NZ_JBEPMU010000004.1"/>
</dbReference>